<organism evidence="1 2">
    <name type="scientific">Novipirellula rosea</name>
    <dbReference type="NCBI Taxonomy" id="1031540"/>
    <lineage>
        <taxon>Bacteria</taxon>
        <taxon>Pseudomonadati</taxon>
        <taxon>Planctomycetota</taxon>
        <taxon>Planctomycetia</taxon>
        <taxon>Pirellulales</taxon>
        <taxon>Pirellulaceae</taxon>
        <taxon>Novipirellula</taxon>
    </lineage>
</organism>
<protein>
    <recommendedName>
        <fullName evidence="3">Secreted protein</fullName>
    </recommendedName>
</protein>
<evidence type="ECO:0000313" key="1">
    <source>
        <dbReference type="EMBL" id="GAA4473303.1"/>
    </source>
</evidence>
<comment type="caution">
    <text evidence="1">The sequence shown here is derived from an EMBL/GenBank/DDBJ whole genome shotgun (WGS) entry which is preliminary data.</text>
</comment>
<dbReference type="Proteomes" id="UP001500840">
    <property type="component" value="Unassembled WGS sequence"/>
</dbReference>
<name>A0ABP8NWQ9_9BACT</name>
<dbReference type="EMBL" id="BAABGA010000120">
    <property type="protein sequence ID" value="GAA4473303.1"/>
    <property type="molecule type" value="Genomic_DNA"/>
</dbReference>
<proteinExistence type="predicted"/>
<keyword evidence="2" id="KW-1185">Reference proteome</keyword>
<gene>
    <name evidence="1" type="ORF">GCM10023156_71070</name>
</gene>
<evidence type="ECO:0008006" key="3">
    <source>
        <dbReference type="Google" id="ProtNLM"/>
    </source>
</evidence>
<reference evidence="2" key="1">
    <citation type="journal article" date="2019" name="Int. J. Syst. Evol. Microbiol.">
        <title>The Global Catalogue of Microorganisms (GCM) 10K type strain sequencing project: providing services to taxonomists for standard genome sequencing and annotation.</title>
        <authorList>
            <consortium name="The Broad Institute Genomics Platform"/>
            <consortium name="The Broad Institute Genome Sequencing Center for Infectious Disease"/>
            <person name="Wu L."/>
            <person name="Ma J."/>
        </authorList>
    </citation>
    <scope>NUCLEOTIDE SEQUENCE [LARGE SCALE GENOMIC DNA]</scope>
    <source>
        <strain evidence="2">JCM 17759</strain>
    </source>
</reference>
<sequence>MKTYQWCFALLPLCFLPLSGCGGEKENKVIVQPEMTEAEYEAYSAEREAANETSRE</sequence>
<evidence type="ECO:0000313" key="2">
    <source>
        <dbReference type="Proteomes" id="UP001500840"/>
    </source>
</evidence>
<accession>A0ABP8NWQ9</accession>
<dbReference type="RefSeq" id="WP_345328459.1">
    <property type="nucleotide sequence ID" value="NZ_BAABGA010000120.1"/>
</dbReference>